<evidence type="ECO:0000313" key="6">
    <source>
        <dbReference type="Proteomes" id="UP000660024"/>
    </source>
</evidence>
<evidence type="ECO:0000256" key="3">
    <source>
        <dbReference type="ARBA" id="ARBA00023295"/>
    </source>
</evidence>
<protein>
    <submittedName>
        <fullName evidence="5">Family 43 glycosylhydrolase</fullName>
    </submittedName>
</protein>
<keyword evidence="2 4" id="KW-0378">Hydrolase</keyword>
<dbReference type="Proteomes" id="UP000660024">
    <property type="component" value="Unassembled WGS sequence"/>
</dbReference>
<dbReference type="InterPro" id="IPR023296">
    <property type="entry name" value="Glyco_hydro_beta-prop_sf"/>
</dbReference>
<dbReference type="Gene3D" id="2.115.10.20">
    <property type="entry name" value="Glycosyl hydrolase domain, family 43"/>
    <property type="match status" value="1"/>
</dbReference>
<gene>
    <name evidence="5" type="ORF">I5M32_08915</name>
</gene>
<sequence length="360" mass="40273">MNFKSFFRFFALFIIVLTFTRCSKKKIEIPTLPPVTGSSQTDIYPYKEWEDTDGKPINAHSAGVYFENGFYYWLGESKLNFNENTSFADGGVAVYKSKDLINWQNMGLVLSVDYNNSQSDISYGCRIQRPKVVYNASTKKYVMIFKLFLKGGGVELGYNGVATADKITGPFTYVSKFIAASPVNGSGDFALYQAPNGDLYHFTVRKSDRVFVKAKMSDDYLSPATAYVPCPGIASNTEGPAIFYKDGIYHLLASGSSGWDPNPARYYTSNSIDGPWTNGGNPCVGTNPLSGFGPEKTFGGQPTFILKVEGADNQYIALCDVWRPTTPTKSTYIWLPFRVKNNKFILTWLDKWNLTWFNNN</sequence>
<dbReference type="PANTHER" id="PTHR22925:SF3">
    <property type="entry name" value="GLYCOSYL HYDROLASE FAMILY PROTEIN 43"/>
    <property type="match status" value="1"/>
</dbReference>
<dbReference type="SUPFAM" id="SSF75005">
    <property type="entry name" value="Arabinanase/levansucrase/invertase"/>
    <property type="match status" value="1"/>
</dbReference>
<dbReference type="EMBL" id="JAEHFY010000011">
    <property type="protein sequence ID" value="MBK0383078.1"/>
    <property type="molecule type" value="Genomic_DNA"/>
</dbReference>
<dbReference type="Pfam" id="PF04616">
    <property type="entry name" value="Glyco_hydro_43"/>
    <property type="match status" value="1"/>
</dbReference>
<name>A0ABS1BJV2_9SPHI</name>
<keyword evidence="6" id="KW-1185">Reference proteome</keyword>
<evidence type="ECO:0000313" key="5">
    <source>
        <dbReference type="EMBL" id="MBK0383078.1"/>
    </source>
</evidence>
<dbReference type="InterPro" id="IPR006710">
    <property type="entry name" value="Glyco_hydro_43"/>
</dbReference>
<reference evidence="5 6" key="1">
    <citation type="submission" date="2020-12" db="EMBL/GenBank/DDBJ databases">
        <title>Bacterial novel species Pedobacter sp. SD-b isolated from soil.</title>
        <authorList>
            <person name="Jung H.-Y."/>
        </authorList>
    </citation>
    <scope>NUCLEOTIDE SEQUENCE [LARGE SCALE GENOMIC DNA]</scope>
    <source>
        <strain evidence="5 6">SD-b</strain>
    </source>
</reference>
<evidence type="ECO:0000256" key="2">
    <source>
        <dbReference type="ARBA" id="ARBA00022801"/>
    </source>
</evidence>
<evidence type="ECO:0000256" key="1">
    <source>
        <dbReference type="ARBA" id="ARBA00009865"/>
    </source>
</evidence>
<dbReference type="PANTHER" id="PTHR22925">
    <property type="entry name" value="GLYCOSYL HYDROLASE 43 FAMILY MEMBER"/>
    <property type="match status" value="1"/>
</dbReference>
<comment type="similarity">
    <text evidence="1 4">Belongs to the glycosyl hydrolase 43 family.</text>
</comment>
<organism evidence="5 6">
    <name type="scientific">Pedobacter segetis</name>
    <dbReference type="NCBI Taxonomy" id="2793069"/>
    <lineage>
        <taxon>Bacteria</taxon>
        <taxon>Pseudomonadati</taxon>
        <taxon>Bacteroidota</taxon>
        <taxon>Sphingobacteriia</taxon>
        <taxon>Sphingobacteriales</taxon>
        <taxon>Sphingobacteriaceae</taxon>
        <taxon>Pedobacter</taxon>
    </lineage>
</organism>
<dbReference type="RefSeq" id="WP_200585892.1">
    <property type="nucleotide sequence ID" value="NZ_JAEHFY010000011.1"/>
</dbReference>
<comment type="caution">
    <text evidence="5">The sequence shown here is derived from an EMBL/GenBank/DDBJ whole genome shotgun (WGS) entry which is preliminary data.</text>
</comment>
<proteinExistence type="inferred from homology"/>
<evidence type="ECO:0000256" key="4">
    <source>
        <dbReference type="RuleBase" id="RU361187"/>
    </source>
</evidence>
<keyword evidence="3 4" id="KW-0326">Glycosidase</keyword>
<accession>A0ABS1BJV2</accession>